<dbReference type="AlphaFoldDB" id="X0TCK0"/>
<gene>
    <name evidence="1" type="ORF">S01H1_20936</name>
</gene>
<protein>
    <submittedName>
        <fullName evidence="1">Uncharacterized protein</fullName>
    </submittedName>
</protein>
<comment type="caution">
    <text evidence="1">The sequence shown here is derived from an EMBL/GenBank/DDBJ whole genome shotgun (WGS) entry which is preliminary data.</text>
</comment>
<reference evidence="1" key="1">
    <citation type="journal article" date="2014" name="Front. Microbiol.">
        <title>High frequency of phylogenetically diverse reductive dehalogenase-homologous genes in deep subseafloor sedimentary metagenomes.</title>
        <authorList>
            <person name="Kawai M."/>
            <person name="Futagami T."/>
            <person name="Toyoda A."/>
            <person name="Takaki Y."/>
            <person name="Nishi S."/>
            <person name="Hori S."/>
            <person name="Arai W."/>
            <person name="Tsubouchi T."/>
            <person name="Morono Y."/>
            <person name="Uchiyama I."/>
            <person name="Ito T."/>
            <person name="Fujiyama A."/>
            <person name="Inagaki F."/>
            <person name="Takami H."/>
        </authorList>
    </citation>
    <scope>NUCLEOTIDE SEQUENCE</scope>
    <source>
        <strain evidence="1">Expedition CK06-06</strain>
    </source>
</reference>
<proteinExistence type="predicted"/>
<dbReference type="EMBL" id="BARS01011528">
    <property type="protein sequence ID" value="GAF90934.1"/>
    <property type="molecule type" value="Genomic_DNA"/>
</dbReference>
<name>X0TCK0_9ZZZZ</name>
<evidence type="ECO:0000313" key="1">
    <source>
        <dbReference type="EMBL" id="GAF90934.1"/>
    </source>
</evidence>
<sequence>MKPRTLQQLKDHEAVSFVSQEHNGSYGEPDDYWVYLNDGWINEEAETTCIHETGVKATVQAFNWYAVKI</sequence>
<organism evidence="1">
    <name type="scientific">marine sediment metagenome</name>
    <dbReference type="NCBI Taxonomy" id="412755"/>
    <lineage>
        <taxon>unclassified sequences</taxon>
        <taxon>metagenomes</taxon>
        <taxon>ecological metagenomes</taxon>
    </lineage>
</organism>
<accession>X0TCK0</accession>